<dbReference type="AlphaFoldDB" id="A0A2K0T8C5"/>
<accession>A0A2K0T8C5</accession>
<name>A0A2K0T8C5_9HYPO</name>
<proteinExistence type="predicted"/>
<comment type="caution">
    <text evidence="1">The sequence shown here is derived from an EMBL/GenBank/DDBJ whole genome shotgun (WGS) entry which is preliminary data.</text>
</comment>
<protein>
    <submittedName>
        <fullName evidence="1">Uncharacterized protein</fullName>
    </submittedName>
</protein>
<dbReference type="Proteomes" id="UP000236546">
    <property type="component" value="Unassembled WGS sequence"/>
</dbReference>
<dbReference type="EMBL" id="MTYH01000054">
    <property type="protein sequence ID" value="PNP41783.1"/>
    <property type="molecule type" value="Genomic_DNA"/>
</dbReference>
<organism evidence="1 2">
    <name type="scientific">Trichoderma gamsii</name>
    <dbReference type="NCBI Taxonomy" id="398673"/>
    <lineage>
        <taxon>Eukaryota</taxon>
        <taxon>Fungi</taxon>
        <taxon>Dikarya</taxon>
        <taxon>Ascomycota</taxon>
        <taxon>Pezizomycotina</taxon>
        <taxon>Sordariomycetes</taxon>
        <taxon>Hypocreomycetidae</taxon>
        <taxon>Hypocreales</taxon>
        <taxon>Hypocreaceae</taxon>
        <taxon>Trichoderma</taxon>
    </lineage>
</organism>
<evidence type="ECO:0000313" key="1">
    <source>
        <dbReference type="EMBL" id="PNP41783.1"/>
    </source>
</evidence>
<gene>
    <name evidence="1" type="ORF">TGAMA5MH_06376</name>
</gene>
<reference evidence="1 2" key="1">
    <citation type="submission" date="2017-02" db="EMBL/GenBank/DDBJ databases">
        <title>Genomes of Trichoderma spp. with biocontrol activity.</title>
        <authorList>
            <person name="Gardiner D."/>
            <person name="Kazan K."/>
            <person name="Vos C."/>
            <person name="Harvey P."/>
        </authorList>
    </citation>
    <scope>NUCLEOTIDE SEQUENCE [LARGE SCALE GENOMIC DNA]</scope>
    <source>
        <strain evidence="1 2">A5MH</strain>
    </source>
</reference>
<sequence length="32" mass="3965">MYGVRYDFQWLKKNNVDTFGIPNLNRCEWKMP</sequence>
<evidence type="ECO:0000313" key="2">
    <source>
        <dbReference type="Proteomes" id="UP000236546"/>
    </source>
</evidence>